<feature type="region of interest" description="Disordered" evidence="1">
    <location>
        <begin position="395"/>
        <end position="414"/>
    </location>
</feature>
<evidence type="ECO:0000259" key="2">
    <source>
        <dbReference type="Pfam" id="PF01764"/>
    </source>
</evidence>
<keyword evidence="4" id="KW-1185">Reference proteome</keyword>
<dbReference type="Gene3D" id="3.40.50.1820">
    <property type="entry name" value="alpha/beta hydrolase"/>
    <property type="match status" value="1"/>
</dbReference>
<dbReference type="CDD" id="cd00519">
    <property type="entry name" value="Lipase_3"/>
    <property type="match status" value="1"/>
</dbReference>
<feature type="compositionally biased region" description="Low complexity" evidence="1">
    <location>
        <begin position="560"/>
        <end position="573"/>
    </location>
</feature>
<dbReference type="AlphaFoldDB" id="A0A835Y0V5"/>
<accession>A0A835Y0V5</accession>
<dbReference type="GO" id="GO:0006629">
    <property type="term" value="P:lipid metabolic process"/>
    <property type="evidence" value="ECO:0007669"/>
    <property type="project" value="InterPro"/>
</dbReference>
<feature type="region of interest" description="Disordered" evidence="1">
    <location>
        <begin position="758"/>
        <end position="780"/>
    </location>
</feature>
<feature type="domain" description="Fungal lipase-type" evidence="2">
    <location>
        <begin position="189"/>
        <end position="343"/>
    </location>
</feature>
<dbReference type="OrthoDB" id="438440at2759"/>
<proteinExistence type="predicted"/>
<gene>
    <name evidence="3" type="ORF">HYH03_008035</name>
</gene>
<dbReference type="Proteomes" id="UP000612055">
    <property type="component" value="Unassembled WGS sequence"/>
</dbReference>
<feature type="region of interest" description="Disordered" evidence="1">
    <location>
        <begin position="821"/>
        <end position="863"/>
    </location>
</feature>
<evidence type="ECO:0000256" key="1">
    <source>
        <dbReference type="SAM" id="MobiDB-lite"/>
    </source>
</evidence>
<dbReference type="PANTHER" id="PTHR46023:SF6">
    <property type="entry name" value="LIPASE CLASS 3 FAMILY PROTEIN"/>
    <property type="match status" value="1"/>
</dbReference>
<organism evidence="3 4">
    <name type="scientific">Edaphochlamys debaryana</name>
    <dbReference type="NCBI Taxonomy" id="47281"/>
    <lineage>
        <taxon>Eukaryota</taxon>
        <taxon>Viridiplantae</taxon>
        <taxon>Chlorophyta</taxon>
        <taxon>core chlorophytes</taxon>
        <taxon>Chlorophyceae</taxon>
        <taxon>CS clade</taxon>
        <taxon>Chlamydomonadales</taxon>
        <taxon>Chlamydomonadales incertae sedis</taxon>
        <taxon>Edaphochlamys</taxon>
    </lineage>
</organism>
<feature type="region of interest" description="Disordered" evidence="1">
    <location>
        <begin position="475"/>
        <end position="584"/>
    </location>
</feature>
<evidence type="ECO:0000313" key="3">
    <source>
        <dbReference type="EMBL" id="KAG2493816.1"/>
    </source>
</evidence>
<dbReference type="SUPFAM" id="SSF53474">
    <property type="entry name" value="alpha/beta-Hydrolases"/>
    <property type="match status" value="1"/>
</dbReference>
<feature type="compositionally biased region" description="Low complexity" evidence="1">
    <location>
        <begin position="476"/>
        <end position="498"/>
    </location>
</feature>
<feature type="compositionally biased region" description="Low complexity" evidence="1">
    <location>
        <begin position="512"/>
        <end position="527"/>
    </location>
</feature>
<comment type="caution">
    <text evidence="3">The sequence shown here is derived from an EMBL/GenBank/DDBJ whole genome shotgun (WGS) entry which is preliminary data.</text>
</comment>
<dbReference type="PANTHER" id="PTHR46023">
    <property type="entry name" value="LIPASE CLASS 3 PROTEIN-LIKE"/>
    <property type="match status" value="1"/>
</dbReference>
<dbReference type="Pfam" id="PF01764">
    <property type="entry name" value="Lipase_3"/>
    <property type="match status" value="1"/>
</dbReference>
<name>A0A835Y0V5_9CHLO</name>
<dbReference type="InterPro" id="IPR002921">
    <property type="entry name" value="Fungal_lipase-type"/>
</dbReference>
<protein>
    <recommendedName>
        <fullName evidence="2">Fungal lipase-type domain-containing protein</fullName>
    </recommendedName>
</protein>
<feature type="compositionally biased region" description="Pro residues" evidence="1">
    <location>
        <begin position="399"/>
        <end position="410"/>
    </location>
</feature>
<feature type="compositionally biased region" description="Polar residues" evidence="1">
    <location>
        <begin position="499"/>
        <end position="508"/>
    </location>
</feature>
<sequence>MDRIEEADAMRVLQAAASLDAVVKRAGPPGPPAPVAAPGSASCDQSISEEYVWIDMPETEQAGERRGDLDSWLDVFRATATSVRHAWRHVEALTFESVAFGWLALARKHEPLPVVPPTAGREAHDTAVLRRWLEHARWAQAVYGAASEAELAAELGIQPNDLLVHVPASTPTCPAYFAALHRPSRCVRLVVRGTGHLQDLLTNLAGHSSPMADGYAHAGMLRAARQLLAAEGARLRGALTAHPGWGLHIIGHSLGGGVAALLAILAASDSAVAAQLGLPPPTAAAAGPAAAPSDPDGGLSAEPLAVHATCFGLPPVVTSGLAERCMPYVESIVYNADLVSRCSVLSLRRLATELGAASEEVQARSELAQALQRSGALGLANRMVAVALCRATGGAAQEPPGPTGLPPPAPGRSAVAEGLTLLGGALRRVAANALAPPGNVQGGKTGQLAALGSQLAAAAGAAVKAAYSEIHHAAETAESSSRAADASSAPDSGPAFSSIVPSASSRPVNATGISGSSPSLSRAGSQSVATAGVPGPPAHSVSGPSSPGPTISGALPPLVGPGSASSTASGGSSEPPLRRAATDAQDVLSPPPLVAAAAAAASAETSRSAAAAAAAPPLAKRNGLLDLVGDFWSLYDTGGAKTALAAATASAASAAAAVLLPYGGTAGAAAAGTTSTASGGVVLTPLPAPPVSLLPAPATSAAAGAAAHSAPLPTLPPVSLPPVAGLSTGAGSSAPPLRSRPQGLASVKSLGARSLKAGSVSGDAADGGGPNSHGSTEGDGATWAADEAAFEYHELVLPGRVWVIERRGADATATFRLLRDVGRPDSDSGTAAGQSAGPGAGTTGAAPASGAGAGAGTGAGAGGGGSAVGDVGRLLLKRSMLRDHLLSHYVGAMERMLGGGEGGAGEAGASAAGAS</sequence>
<reference evidence="3" key="1">
    <citation type="journal article" date="2020" name="bioRxiv">
        <title>Comparative genomics of Chlamydomonas.</title>
        <authorList>
            <person name="Craig R.J."/>
            <person name="Hasan A.R."/>
            <person name="Ness R.W."/>
            <person name="Keightley P.D."/>
        </authorList>
    </citation>
    <scope>NUCLEOTIDE SEQUENCE</scope>
    <source>
        <strain evidence="3">CCAP 11/70</strain>
    </source>
</reference>
<feature type="compositionally biased region" description="Low complexity" evidence="1">
    <location>
        <begin position="538"/>
        <end position="553"/>
    </location>
</feature>
<evidence type="ECO:0000313" key="4">
    <source>
        <dbReference type="Proteomes" id="UP000612055"/>
    </source>
</evidence>
<feature type="compositionally biased region" description="Gly residues" evidence="1">
    <location>
        <begin position="851"/>
        <end position="863"/>
    </location>
</feature>
<dbReference type="EMBL" id="JAEHOE010000035">
    <property type="protein sequence ID" value="KAG2493816.1"/>
    <property type="molecule type" value="Genomic_DNA"/>
</dbReference>
<dbReference type="InterPro" id="IPR029058">
    <property type="entry name" value="AB_hydrolase_fold"/>
</dbReference>